<organism evidence="2 3">
    <name type="scientific">Vitis vinifera</name>
    <name type="common">Grape</name>
    <dbReference type="NCBI Taxonomy" id="29760"/>
    <lineage>
        <taxon>Eukaryota</taxon>
        <taxon>Viridiplantae</taxon>
        <taxon>Streptophyta</taxon>
        <taxon>Embryophyta</taxon>
        <taxon>Tracheophyta</taxon>
        <taxon>Spermatophyta</taxon>
        <taxon>Magnoliopsida</taxon>
        <taxon>eudicotyledons</taxon>
        <taxon>Gunneridae</taxon>
        <taxon>Pentapetalae</taxon>
        <taxon>rosids</taxon>
        <taxon>Vitales</taxon>
        <taxon>Vitaceae</taxon>
        <taxon>Viteae</taxon>
        <taxon>Vitis</taxon>
    </lineage>
</organism>
<feature type="compositionally biased region" description="Basic and acidic residues" evidence="1">
    <location>
        <begin position="21"/>
        <end position="46"/>
    </location>
</feature>
<feature type="region of interest" description="Disordered" evidence="1">
    <location>
        <begin position="21"/>
        <end position="75"/>
    </location>
</feature>
<protein>
    <submittedName>
        <fullName evidence="2">Uncharacterized protein</fullName>
    </submittedName>
</protein>
<name>A0A438GI67_VITVI</name>
<evidence type="ECO:0000313" key="3">
    <source>
        <dbReference type="Proteomes" id="UP000288805"/>
    </source>
</evidence>
<evidence type="ECO:0000256" key="1">
    <source>
        <dbReference type="SAM" id="MobiDB-lite"/>
    </source>
</evidence>
<dbReference type="AlphaFoldDB" id="A0A438GI67"/>
<proteinExistence type="predicted"/>
<gene>
    <name evidence="2" type="ORF">CK203_058412</name>
</gene>
<comment type="caution">
    <text evidence="2">The sequence shown here is derived from an EMBL/GenBank/DDBJ whole genome shotgun (WGS) entry which is preliminary data.</text>
</comment>
<reference evidence="2 3" key="1">
    <citation type="journal article" date="2018" name="PLoS Genet.">
        <title>Population sequencing reveals clonal diversity and ancestral inbreeding in the grapevine cultivar Chardonnay.</title>
        <authorList>
            <person name="Roach M.J."/>
            <person name="Johnson D.L."/>
            <person name="Bohlmann J."/>
            <person name="van Vuuren H.J."/>
            <person name="Jones S.J."/>
            <person name="Pretorius I.S."/>
            <person name="Schmidt S.A."/>
            <person name="Borneman A.R."/>
        </authorList>
    </citation>
    <scope>NUCLEOTIDE SEQUENCE [LARGE SCALE GENOMIC DNA]</scope>
    <source>
        <strain evidence="3">cv. Chardonnay</strain>
        <tissue evidence="2">Leaf</tissue>
    </source>
</reference>
<evidence type="ECO:0000313" key="2">
    <source>
        <dbReference type="EMBL" id="RVW71906.1"/>
    </source>
</evidence>
<dbReference type="EMBL" id="QGNW01000427">
    <property type="protein sequence ID" value="RVW71906.1"/>
    <property type="molecule type" value="Genomic_DNA"/>
</dbReference>
<accession>A0A438GI67</accession>
<dbReference type="OrthoDB" id="1757309at2759"/>
<sequence>MFERDSTSFLDYKEEKKKIKLDRSSSDRSAFDVKQEEDGSKEEVKDPPANAIAVNEGSLNKPRSLQETEIQNFLS</sequence>
<feature type="compositionally biased region" description="Polar residues" evidence="1">
    <location>
        <begin position="57"/>
        <end position="75"/>
    </location>
</feature>
<dbReference type="Proteomes" id="UP000288805">
    <property type="component" value="Unassembled WGS sequence"/>
</dbReference>